<dbReference type="GeneID" id="102829991"/>
<gene>
    <name evidence="10" type="primary">DPRX</name>
</gene>
<dbReference type="InterPro" id="IPR001356">
    <property type="entry name" value="HD"/>
</dbReference>
<name>A0A9B0TXB2_CHRAS</name>
<dbReference type="GO" id="GO:0000978">
    <property type="term" value="F:RNA polymerase II cis-regulatory region sequence-specific DNA binding"/>
    <property type="evidence" value="ECO:0007669"/>
    <property type="project" value="TreeGrafter"/>
</dbReference>
<dbReference type="PANTHER" id="PTHR45793">
    <property type="entry name" value="HOMEOBOX PROTEIN"/>
    <property type="match status" value="1"/>
</dbReference>
<evidence type="ECO:0000256" key="5">
    <source>
        <dbReference type="PROSITE-ProRule" id="PRU00108"/>
    </source>
</evidence>
<evidence type="ECO:0000313" key="9">
    <source>
        <dbReference type="Proteomes" id="UP000504623"/>
    </source>
</evidence>
<evidence type="ECO:0000256" key="2">
    <source>
        <dbReference type="ARBA" id="ARBA00023125"/>
    </source>
</evidence>
<organism evidence="9 10">
    <name type="scientific">Chrysochloris asiatica</name>
    <name type="common">Cape golden mole</name>
    <dbReference type="NCBI Taxonomy" id="185453"/>
    <lineage>
        <taxon>Eukaryota</taxon>
        <taxon>Metazoa</taxon>
        <taxon>Chordata</taxon>
        <taxon>Craniata</taxon>
        <taxon>Vertebrata</taxon>
        <taxon>Euteleostomi</taxon>
        <taxon>Mammalia</taxon>
        <taxon>Eutheria</taxon>
        <taxon>Afrotheria</taxon>
        <taxon>Chrysochloridae</taxon>
        <taxon>Chrysochlorinae</taxon>
        <taxon>Chrysochloris</taxon>
    </lineage>
</organism>
<dbReference type="Pfam" id="PF00046">
    <property type="entry name" value="Homeodomain"/>
    <property type="match status" value="1"/>
</dbReference>
<dbReference type="GO" id="GO:0005634">
    <property type="term" value="C:nucleus"/>
    <property type="evidence" value="ECO:0007669"/>
    <property type="project" value="UniProtKB-SubCell"/>
</dbReference>
<keyword evidence="4 5" id="KW-0539">Nucleus</keyword>
<evidence type="ECO:0000259" key="8">
    <source>
        <dbReference type="PROSITE" id="PS50071"/>
    </source>
</evidence>
<evidence type="ECO:0000256" key="7">
    <source>
        <dbReference type="SAM" id="MobiDB-lite"/>
    </source>
</evidence>
<dbReference type="RefSeq" id="XP_006868384.1">
    <property type="nucleotide sequence ID" value="XM_006868322.1"/>
</dbReference>
<evidence type="ECO:0000313" key="10">
    <source>
        <dbReference type="RefSeq" id="XP_006868384.1"/>
    </source>
</evidence>
<evidence type="ECO:0000256" key="4">
    <source>
        <dbReference type="ARBA" id="ARBA00023242"/>
    </source>
</evidence>
<dbReference type="CDD" id="cd00086">
    <property type="entry name" value="homeodomain"/>
    <property type="match status" value="1"/>
</dbReference>
<keyword evidence="2 5" id="KW-0238">DNA-binding</keyword>
<dbReference type="PANTHER" id="PTHR45793:SF15">
    <property type="entry name" value="DIVERGENT PAIRED-RELATED HOMEOBOX"/>
    <property type="match status" value="1"/>
</dbReference>
<evidence type="ECO:0000256" key="6">
    <source>
        <dbReference type="RuleBase" id="RU000682"/>
    </source>
</evidence>
<evidence type="ECO:0000256" key="3">
    <source>
        <dbReference type="ARBA" id="ARBA00023155"/>
    </source>
</evidence>
<dbReference type="AlphaFoldDB" id="A0A9B0TXB2"/>
<proteinExistence type="predicted"/>
<feature type="domain" description="Homeobox" evidence="8">
    <location>
        <begin position="14"/>
        <end position="74"/>
    </location>
</feature>
<reference evidence="10" key="1">
    <citation type="submission" date="2025-08" db="UniProtKB">
        <authorList>
            <consortium name="RefSeq"/>
        </authorList>
    </citation>
    <scope>IDENTIFICATION</scope>
    <source>
        <tissue evidence="10">Spleen</tissue>
    </source>
</reference>
<dbReference type="Proteomes" id="UP000504623">
    <property type="component" value="Unplaced"/>
</dbReference>
<feature type="DNA-binding region" description="Homeobox" evidence="5">
    <location>
        <begin position="16"/>
        <end position="75"/>
    </location>
</feature>
<feature type="region of interest" description="Disordered" evidence="7">
    <location>
        <begin position="81"/>
        <end position="107"/>
    </location>
</feature>
<dbReference type="SUPFAM" id="SSF46689">
    <property type="entry name" value="Homeodomain-like"/>
    <property type="match status" value="1"/>
</dbReference>
<comment type="subcellular location">
    <subcellularLocation>
        <location evidence="1 5 6">Nucleus</location>
    </subcellularLocation>
</comment>
<dbReference type="InterPro" id="IPR009057">
    <property type="entry name" value="Homeodomain-like_sf"/>
</dbReference>
<evidence type="ECO:0000256" key="1">
    <source>
        <dbReference type="ARBA" id="ARBA00004123"/>
    </source>
</evidence>
<sequence>MANQEDPPTGKHWKHPERRRTMFTAKQLEELKLLFYQNPYPSYTLKKETASKLGVHPTALQVWFKNYRAKLKKAKCRRYIQRRQQQDADHQQSPETWVPKSPSKGNMDAPSTSCTCTCTCLGSLVYTDHLAPSFQLSICPNLKVPTDHSAGHKIVHFGCCQDPNIYCLRPIVKSQVLSPSLESHS</sequence>
<dbReference type="SMART" id="SM00389">
    <property type="entry name" value="HOX"/>
    <property type="match status" value="1"/>
</dbReference>
<dbReference type="CTD" id="503834"/>
<dbReference type="Gene3D" id="1.10.10.60">
    <property type="entry name" value="Homeodomain-like"/>
    <property type="match status" value="1"/>
</dbReference>
<keyword evidence="3 5" id="KW-0371">Homeobox</keyword>
<dbReference type="OrthoDB" id="6159439at2759"/>
<dbReference type="GO" id="GO:0000981">
    <property type="term" value="F:DNA-binding transcription factor activity, RNA polymerase II-specific"/>
    <property type="evidence" value="ECO:0007669"/>
    <property type="project" value="TreeGrafter"/>
</dbReference>
<keyword evidence="9" id="KW-1185">Reference proteome</keyword>
<dbReference type="PROSITE" id="PS50071">
    <property type="entry name" value="HOMEOBOX_2"/>
    <property type="match status" value="1"/>
</dbReference>
<accession>A0A9B0TXB2</accession>
<protein>
    <submittedName>
        <fullName evidence="10">Divergent paired-related homeobox</fullName>
    </submittedName>
</protein>